<dbReference type="Pfam" id="PF00929">
    <property type="entry name" value="RNase_T"/>
    <property type="match status" value="1"/>
</dbReference>
<gene>
    <name evidence="2" type="ORF">A3D77_04075</name>
</gene>
<dbReference type="Proteomes" id="UP000176923">
    <property type="component" value="Unassembled WGS sequence"/>
</dbReference>
<comment type="caution">
    <text evidence="2">The sequence shown here is derived from an EMBL/GenBank/DDBJ whole genome shotgun (WGS) entry which is preliminary data.</text>
</comment>
<name>A0A1F5ZJJ0_9BACT</name>
<organism evidence="2 3">
    <name type="scientific">Candidatus Gottesmanbacteria bacterium RIFCSPHIGHO2_02_FULL_39_11</name>
    <dbReference type="NCBI Taxonomy" id="1798382"/>
    <lineage>
        <taxon>Bacteria</taxon>
        <taxon>Candidatus Gottesmaniibacteriota</taxon>
    </lineage>
</organism>
<accession>A0A1F5ZJJ0</accession>
<dbReference type="SUPFAM" id="SSF82771">
    <property type="entry name" value="GIY-YIG endonuclease"/>
    <property type="match status" value="1"/>
</dbReference>
<protein>
    <recommendedName>
        <fullName evidence="1">GIY-YIG domain-containing protein</fullName>
    </recommendedName>
</protein>
<dbReference type="FunFam" id="3.30.420.10:FF:000045">
    <property type="entry name" value="3'-5' exonuclease DinG"/>
    <property type="match status" value="1"/>
</dbReference>
<evidence type="ECO:0000259" key="1">
    <source>
        <dbReference type="PROSITE" id="PS50164"/>
    </source>
</evidence>
<evidence type="ECO:0000313" key="2">
    <source>
        <dbReference type="EMBL" id="OGG12666.1"/>
    </source>
</evidence>
<dbReference type="SMART" id="SM00479">
    <property type="entry name" value="EXOIII"/>
    <property type="match status" value="1"/>
</dbReference>
<dbReference type="GO" id="GO:0003677">
    <property type="term" value="F:DNA binding"/>
    <property type="evidence" value="ECO:0007669"/>
    <property type="project" value="InterPro"/>
</dbReference>
<dbReference type="PROSITE" id="PS50164">
    <property type="entry name" value="GIY_YIG"/>
    <property type="match status" value="1"/>
</dbReference>
<sequence>MQPVSILKSPLAFVDVETTGSNPIYDRIIEIGILRSENGKVVDEFKSLINPDVTLDPFISGMTGITSEDLIKAPSFYQISDRILELLEGSVFIAHNARFDYGFIREEFKRLRVKFQKKPLCTVKLTRFLYPEFSSHNLDSLIEKFSLTIENRHRAYDDAKALADIFKITLEKFSIDEINHAIDRQQKKPSLPPYLKSKQIDRLPESPGVYIFYGEEDAVLYIGKSIDIKDRVLSHFSEDIRSERGMKLSSSVRSIEAIPTSGELGALLLESSLIKKHQPIFNRKLRKIQKLFRLDKVKSKKGYDTFKISETDTVPAEDLDSLVTIFKNLRDAKSFLEKMAKEYILCPKILGLEKARLCRQWKESCFWYQLRKCKGACLEREGNLKYNLRVLEAFTKYKIKKWPFDGAVAIRDGNENPEFFVIDRWCLLGNTTEENEEFVYEESSYNFDFDTYKILARFLLSEKNQKYIKKID</sequence>
<feature type="domain" description="GIY-YIG" evidence="1">
    <location>
        <begin position="205"/>
        <end position="283"/>
    </location>
</feature>
<dbReference type="CDD" id="cd10434">
    <property type="entry name" value="GIY-YIG_UvrC_Cho"/>
    <property type="match status" value="1"/>
</dbReference>
<dbReference type="SMART" id="SM00465">
    <property type="entry name" value="GIYc"/>
    <property type="match status" value="1"/>
</dbReference>
<proteinExistence type="predicted"/>
<dbReference type="InterPro" id="IPR000305">
    <property type="entry name" value="GIY-YIG_endonuc"/>
</dbReference>
<dbReference type="EMBL" id="MFJL01000043">
    <property type="protein sequence ID" value="OGG12666.1"/>
    <property type="molecule type" value="Genomic_DNA"/>
</dbReference>
<dbReference type="GO" id="GO:0006289">
    <property type="term" value="P:nucleotide-excision repair"/>
    <property type="evidence" value="ECO:0007669"/>
    <property type="project" value="InterPro"/>
</dbReference>
<dbReference type="NCBIfam" id="TIGR00573">
    <property type="entry name" value="dnaq"/>
    <property type="match status" value="1"/>
</dbReference>
<dbReference type="InterPro" id="IPR006054">
    <property type="entry name" value="DnaQ"/>
</dbReference>
<dbReference type="InterPro" id="IPR047296">
    <property type="entry name" value="GIY-YIG_UvrC_Cho"/>
</dbReference>
<dbReference type="CDD" id="cd06127">
    <property type="entry name" value="DEDDh"/>
    <property type="match status" value="1"/>
</dbReference>
<dbReference type="Gene3D" id="3.40.1440.10">
    <property type="entry name" value="GIY-YIG endonuclease"/>
    <property type="match status" value="1"/>
</dbReference>
<dbReference type="Pfam" id="PF01541">
    <property type="entry name" value="GIY-YIG"/>
    <property type="match status" value="1"/>
</dbReference>
<dbReference type="STRING" id="1798382.A3D77_04075"/>
<dbReference type="GO" id="GO:0008408">
    <property type="term" value="F:3'-5' exonuclease activity"/>
    <property type="evidence" value="ECO:0007669"/>
    <property type="project" value="TreeGrafter"/>
</dbReference>
<dbReference type="Gene3D" id="3.30.420.10">
    <property type="entry name" value="Ribonuclease H-like superfamily/Ribonuclease H"/>
    <property type="match status" value="1"/>
</dbReference>
<evidence type="ECO:0000313" key="3">
    <source>
        <dbReference type="Proteomes" id="UP000176923"/>
    </source>
</evidence>
<dbReference type="InterPro" id="IPR036397">
    <property type="entry name" value="RNaseH_sf"/>
</dbReference>
<dbReference type="GO" id="GO:0003887">
    <property type="term" value="F:DNA-directed DNA polymerase activity"/>
    <property type="evidence" value="ECO:0007669"/>
    <property type="project" value="InterPro"/>
</dbReference>
<dbReference type="AlphaFoldDB" id="A0A1F5ZJJ0"/>
<dbReference type="InterPro" id="IPR035901">
    <property type="entry name" value="GIY-YIG_endonuc_sf"/>
</dbReference>
<dbReference type="PANTHER" id="PTHR30231:SF37">
    <property type="entry name" value="EXODEOXYRIBONUCLEASE 10"/>
    <property type="match status" value="1"/>
</dbReference>
<dbReference type="InterPro" id="IPR013520">
    <property type="entry name" value="Ribonucl_H"/>
</dbReference>
<dbReference type="PANTHER" id="PTHR30231">
    <property type="entry name" value="DNA POLYMERASE III SUBUNIT EPSILON"/>
    <property type="match status" value="1"/>
</dbReference>
<dbReference type="GO" id="GO:0045004">
    <property type="term" value="P:DNA replication proofreading"/>
    <property type="evidence" value="ECO:0007669"/>
    <property type="project" value="TreeGrafter"/>
</dbReference>
<reference evidence="2 3" key="1">
    <citation type="journal article" date="2016" name="Nat. Commun.">
        <title>Thousands of microbial genomes shed light on interconnected biogeochemical processes in an aquifer system.</title>
        <authorList>
            <person name="Anantharaman K."/>
            <person name="Brown C.T."/>
            <person name="Hug L.A."/>
            <person name="Sharon I."/>
            <person name="Castelle C.J."/>
            <person name="Probst A.J."/>
            <person name="Thomas B.C."/>
            <person name="Singh A."/>
            <person name="Wilkins M.J."/>
            <person name="Karaoz U."/>
            <person name="Brodie E.L."/>
            <person name="Williams K.H."/>
            <person name="Hubbard S.S."/>
            <person name="Banfield J.F."/>
        </authorList>
    </citation>
    <scope>NUCLEOTIDE SEQUENCE [LARGE SCALE GENOMIC DNA]</scope>
</reference>
<dbReference type="SUPFAM" id="SSF53098">
    <property type="entry name" value="Ribonuclease H-like"/>
    <property type="match status" value="1"/>
</dbReference>
<dbReference type="GO" id="GO:0005829">
    <property type="term" value="C:cytosol"/>
    <property type="evidence" value="ECO:0007669"/>
    <property type="project" value="TreeGrafter"/>
</dbReference>
<dbReference type="InterPro" id="IPR012337">
    <property type="entry name" value="RNaseH-like_sf"/>
</dbReference>